<evidence type="ECO:0000256" key="6">
    <source>
        <dbReference type="SAM" id="Phobius"/>
    </source>
</evidence>
<feature type="transmembrane region" description="Helical" evidence="6">
    <location>
        <begin position="12"/>
        <end position="30"/>
    </location>
</feature>
<evidence type="ECO:0000313" key="8">
    <source>
        <dbReference type="EMBL" id="EGD83452.1"/>
    </source>
</evidence>
<keyword evidence="6" id="KW-0472">Membrane</keyword>
<accession>F2U7N5</accession>
<comment type="catalytic activity">
    <reaction evidence="5">
        <text>L-lysyl(79)-[histone H3] + 3 S-adenosyl-L-methionine = N(6),N(6),N(6)-trimethyl-L-lysyl(79)-[histone H3] + 3 S-adenosyl-L-homocysteine + 3 H(+)</text>
        <dbReference type="Rhea" id="RHEA:60328"/>
        <dbReference type="Rhea" id="RHEA-COMP:15549"/>
        <dbReference type="Rhea" id="RHEA-COMP:15552"/>
        <dbReference type="ChEBI" id="CHEBI:15378"/>
        <dbReference type="ChEBI" id="CHEBI:29969"/>
        <dbReference type="ChEBI" id="CHEBI:57856"/>
        <dbReference type="ChEBI" id="CHEBI:59789"/>
        <dbReference type="ChEBI" id="CHEBI:61961"/>
        <dbReference type="EC" id="2.1.1.360"/>
    </reaction>
</comment>
<keyword evidence="6" id="KW-1133">Transmembrane helix</keyword>
<feature type="domain" description="DOT1" evidence="7">
    <location>
        <begin position="152"/>
        <end position="290"/>
    </location>
</feature>
<evidence type="ECO:0000256" key="3">
    <source>
        <dbReference type="ARBA" id="ARBA00022853"/>
    </source>
</evidence>
<dbReference type="PANTHER" id="PTHR21451">
    <property type="entry name" value="HISTONE H3 METHYLTRANSFERASE"/>
    <property type="match status" value="1"/>
</dbReference>
<protein>
    <recommendedName>
        <fullName evidence="2">Histone-lysine N-methyltransferase, H3 lysine-79 specific</fullName>
        <ecNumber evidence="1">2.1.1.360</ecNumber>
    </recommendedName>
    <alternativeName>
        <fullName evidence="4">Histone H3-K79 methyltransferase</fullName>
    </alternativeName>
</protein>
<dbReference type="EMBL" id="GL832963">
    <property type="protein sequence ID" value="EGD83452.1"/>
    <property type="molecule type" value="Genomic_DNA"/>
</dbReference>
<dbReference type="InterPro" id="IPR030445">
    <property type="entry name" value="H3-K79_meTrfase"/>
</dbReference>
<dbReference type="InParanoid" id="F2U7N5"/>
<dbReference type="AlphaFoldDB" id="F2U7N5"/>
<evidence type="ECO:0000256" key="4">
    <source>
        <dbReference type="ARBA" id="ARBA00029821"/>
    </source>
</evidence>
<dbReference type="OrthoDB" id="443402at2759"/>
<dbReference type="InterPro" id="IPR029063">
    <property type="entry name" value="SAM-dependent_MTases_sf"/>
</dbReference>
<dbReference type="SUPFAM" id="SSF53335">
    <property type="entry name" value="S-adenosyl-L-methionine-dependent methyltransferases"/>
    <property type="match status" value="1"/>
</dbReference>
<keyword evidence="3" id="KW-0156">Chromatin regulator</keyword>
<name>F2U7N5_SALR5</name>
<dbReference type="GO" id="GO:0140956">
    <property type="term" value="F:histone H3K79 trimethyltransferase activity"/>
    <property type="evidence" value="ECO:0007669"/>
    <property type="project" value="UniProtKB-EC"/>
</dbReference>
<dbReference type="Pfam" id="PF08123">
    <property type="entry name" value="DOT1"/>
    <property type="match status" value="1"/>
</dbReference>
<sequence length="331" mass="36224">MPLCNHINHVRIFPLLLLLTTMMNAWRCVLHGMMPVGRLHRPAHVGTQVRGLVRRRLVRALHGGGAAHIDRRQQVSQRRRWWWLACVLGGGVATTTAAAAAVANAEGERPLVANEASLYKLLHAIYNDLDADYGIAGFAALSDQEEDDIDESGGHSAYGEILPQGVTAVMQAIQPHPGFVFYDLGSGLGKMAMQVFLQFQAGKACGVELAQTRHEAAQKALARLTKMLGTDPVNLQFVHGDIMKADVRDADVVYLASLCFEEPFLTALASRLVGDAPRMSVLISIQPISEAASDFHAQFKLETVLNVPMSWGNADVHVYRRPLSMIPEFAM</sequence>
<dbReference type="GeneID" id="16075534"/>
<keyword evidence="9" id="KW-1185">Reference proteome</keyword>
<dbReference type="EC" id="2.1.1.360" evidence="1"/>
<evidence type="ECO:0000256" key="2">
    <source>
        <dbReference type="ARBA" id="ARBA00020987"/>
    </source>
</evidence>
<dbReference type="Gene3D" id="3.40.50.150">
    <property type="entry name" value="Vaccinia Virus protein VP39"/>
    <property type="match status" value="1"/>
</dbReference>
<feature type="transmembrane region" description="Helical" evidence="6">
    <location>
        <begin position="81"/>
        <end position="103"/>
    </location>
</feature>
<dbReference type="InterPro" id="IPR025789">
    <property type="entry name" value="DOT1_dom"/>
</dbReference>
<evidence type="ECO:0000256" key="1">
    <source>
        <dbReference type="ARBA" id="ARBA00012190"/>
    </source>
</evidence>
<dbReference type="KEGG" id="sre:PTSG_04059"/>
<evidence type="ECO:0000256" key="5">
    <source>
        <dbReference type="ARBA" id="ARBA00047770"/>
    </source>
</evidence>
<evidence type="ECO:0000259" key="7">
    <source>
        <dbReference type="Pfam" id="PF08123"/>
    </source>
</evidence>
<dbReference type="eggNOG" id="ENOG502SCMW">
    <property type="taxonomic scope" value="Eukaryota"/>
</dbReference>
<dbReference type="Proteomes" id="UP000007799">
    <property type="component" value="Unassembled WGS sequence"/>
</dbReference>
<dbReference type="RefSeq" id="XP_004994956.1">
    <property type="nucleotide sequence ID" value="XM_004994899.1"/>
</dbReference>
<dbReference type="STRING" id="946362.F2U7N5"/>
<reference evidence="8" key="1">
    <citation type="submission" date="2009-08" db="EMBL/GenBank/DDBJ databases">
        <title>Annotation of Salpingoeca rosetta.</title>
        <authorList>
            <consortium name="The Broad Institute Genome Sequencing Platform"/>
            <person name="Russ C."/>
            <person name="Cuomo C."/>
            <person name="Burger G."/>
            <person name="Gray M.W."/>
            <person name="Holland P.W.H."/>
            <person name="King N."/>
            <person name="Lang F.B.F."/>
            <person name="Roger A.J."/>
            <person name="Ruiz-Trillo I."/>
            <person name="Young S.K."/>
            <person name="Zeng Q."/>
            <person name="Gargeya S."/>
            <person name="Alvarado L."/>
            <person name="Berlin A."/>
            <person name="Chapman S.B."/>
            <person name="Chen Z."/>
            <person name="Freedman E."/>
            <person name="Gellesch M."/>
            <person name="Goldberg J."/>
            <person name="Griggs A."/>
            <person name="Gujja S."/>
            <person name="Heilman E."/>
            <person name="Heiman D."/>
            <person name="Howarth C."/>
            <person name="Mehta T."/>
            <person name="Neiman D."/>
            <person name="Pearson M."/>
            <person name="Roberts A."/>
            <person name="Saif S."/>
            <person name="Shea T."/>
            <person name="Shenoy N."/>
            <person name="Sisk P."/>
            <person name="Stolte C."/>
            <person name="Sykes S."/>
            <person name="White J."/>
            <person name="Yandava C."/>
            <person name="Haas B."/>
            <person name="Nusbaum C."/>
            <person name="Birren B."/>
        </authorList>
    </citation>
    <scope>NUCLEOTIDE SEQUENCE [LARGE SCALE GENOMIC DNA]</scope>
    <source>
        <strain evidence="8">ATCC 50818</strain>
    </source>
</reference>
<gene>
    <name evidence="8" type="ORF">PTSG_04059</name>
</gene>
<evidence type="ECO:0000313" key="9">
    <source>
        <dbReference type="Proteomes" id="UP000007799"/>
    </source>
</evidence>
<dbReference type="GO" id="GO:0051726">
    <property type="term" value="P:regulation of cell cycle"/>
    <property type="evidence" value="ECO:0007669"/>
    <property type="project" value="InterPro"/>
</dbReference>
<keyword evidence="6" id="KW-0812">Transmembrane</keyword>
<proteinExistence type="predicted"/>
<organism evidence="9">
    <name type="scientific">Salpingoeca rosetta (strain ATCC 50818 / BSB-021)</name>
    <dbReference type="NCBI Taxonomy" id="946362"/>
    <lineage>
        <taxon>Eukaryota</taxon>
        <taxon>Choanoflagellata</taxon>
        <taxon>Craspedida</taxon>
        <taxon>Salpingoecidae</taxon>
        <taxon>Salpingoeca</taxon>
    </lineage>
</organism>